<dbReference type="EMBL" id="GBXM01051945">
    <property type="protein sequence ID" value="JAH56632.1"/>
    <property type="molecule type" value="Transcribed_RNA"/>
</dbReference>
<organism evidence="1">
    <name type="scientific">Anguilla anguilla</name>
    <name type="common">European freshwater eel</name>
    <name type="synonym">Muraena anguilla</name>
    <dbReference type="NCBI Taxonomy" id="7936"/>
    <lineage>
        <taxon>Eukaryota</taxon>
        <taxon>Metazoa</taxon>
        <taxon>Chordata</taxon>
        <taxon>Craniata</taxon>
        <taxon>Vertebrata</taxon>
        <taxon>Euteleostomi</taxon>
        <taxon>Actinopterygii</taxon>
        <taxon>Neopterygii</taxon>
        <taxon>Teleostei</taxon>
        <taxon>Anguilliformes</taxon>
        <taxon>Anguillidae</taxon>
        <taxon>Anguilla</taxon>
    </lineage>
</organism>
<evidence type="ECO:0000313" key="1">
    <source>
        <dbReference type="EMBL" id="JAH56632.1"/>
    </source>
</evidence>
<accession>A0A0E9TT34</accession>
<sequence length="37" mass="4073">MHAEHRKNGCKKYSHGGSNLLARMTDMDPAPECLGCL</sequence>
<protein>
    <submittedName>
        <fullName evidence="1">Uncharacterized protein</fullName>
    </submittedName>
</protein>
<dbReference type="AlphaFoldDB" id="A0A0E9TT34"/>
<reference evidence="1" key="2">
    <citation type="journal article" date="2015" name="Fish Shellfish Immunol.">
        <title>Early steps in the European eel (Anguilla anguilla)-Vibrio vulnificus interaction in the gills: Role of the RtxA13 toxin.</title>
        <authorList>
            <person name="Callol A."/>
            <person name="Pajuelo D."/>
            <person name="Ebbesson L."/>
            <person name="Teles M."/>
            <person name="MacKenzie S."/>
            <person name="Amaro C."/>
        </authorList>
    </citation>
    <scope>NUCLEOTIDE SEQUENCE</scope>
</reference>
<proteinExistence type="predicted"/>
<name>A0A0E9TT34_ANGAN</name>
<reference evidence="1" key="1">
    <citation type="submission" date="2014-11" db="EMBL/GenBank/DDBJ databases">
        <authorList>
            <person name="Amaro Gonzalez C."/>
        </authorList>
    </citation>
    <scope>NUCLEOTIDE SEQUENCE</scope>
</reference>